<dbReference type="Pfam" id="PF02720">
    <property type="entry name" value="DUF222"/>
    <property type="match status" value="1"/>
</dbReference>
<dbReference type="RefSeq" id="WP_109228400.1">
    <property type="nucleotide sequence ID" value="NZ_PYHR01000002.1"/>
</dbReference>
<proteinExistence type="predicted"/>
<keyword evidence="4" id="KW-1185">Reference proteome</keyword>
<comment type="caution">
    <text evidence="3">The sequence shown here is derived from an EMBL/GenBank/DDBJ whole genome shotgun (WGS) entry which is preliminary data.</text>
</comment>
<accession>A0A2U1ZSR0</accession>
<gene>
    <name evidence="3" type="ORF">C8046_04325</name>
</gene>
<organism evidence="3 4">
    <name type="scientific">Serinibacter arcticus</name>
    <dbReference type="NCBI Taxonomy" id="1655435"/>
    <lineage>
        <taxon>Bacteria</taxon>
        <taxon>Bacillati</taxon>
        <taxon>Actinomycetota</taxon>
        <taxon>Actinomycetes</taxon>
        <taxon>Micrococcales</taxon>
        <taxon>Beutenbergiaceae</taxon>
        <taxon>Serinibacter</taxon>
    </lineage>
</organism>
<dbReference type="Proteomes" id="UP000245166">
    <property type="component" value="Unassembled WGS sequence"/>
</dbReference>
<evidence type="ECO:0000313" key="4">
    <source>
        <dbReference type="Proteomes" id="UP000245166"/>
    </source>
</evidence>
<feature type="domain" description="DUF222" evidence="2">
    <location>
        <begin position="70"/>
        <end position="284"/>
    </location>
</feature>
<feature type="compositionally biased region" description="Gly residues" evidence="1">
    <location>
        <begin position="298"/>
        <end position="326"/>
    </location>
</feature>
<feature type="region of interest" description="Disordered" evidence="1">
    <location>
        <begin position="446"/>
        <end position="471"/>
    </location>
</feature>
<dbReference type="InterPro" id="IPR003870">
    <property type="entry name" value="DUF222"/>
</dbReference>
<evidence type="ECO:0000313" key="3">
    <source>
        <dbReference type="EMBL" id="PWD50016.1"/>
    </source>
</evidence>
<dbReference type="OrthoDB" id="5140334at2"/>
<name>A0A2U1ZSR0_9MICO</name>
<reference evidence="3 4" key="1">
    <citation type="submission" date="2018-03" db="EMBL/GenBank/DDBJ databases">
        <title>Genome assembly of novel Miniimonas species PCH200.</title>
        <authorList>
            <person name="Thakur V."/>
            <person name="Kumar V."/>
            <person name="Singh D."/>
        </authorList>
    </citation>
    <scope>NUCLEOTIDE SEQUENCE [LARGE SCALE GENOMIC DNA]</scope>
    <source>
        <strain evidence="3 4">PCH200</strain>
    </source>
</reference>
<evidence type="ECO:0000259" key="2">
    <source>
        <dbReference type="Pfam" id="PF02720"/>
    </source>
</evidence>
<protein>
    <recommendedName>
        <fullName evidence="2">DUF222 domain-containing protein</fullName>
    </recommendedName>
</protein>
<feature type="region of interest" description="Disordered" evidence="1">
    <location>
        <begin position="298"/>
        <end position="328"/>
    </location>
</feature>
<dbReference type="AlphaFoldDB" id="A0A2U1ZSR0"/>
<evidence type="ECO:0000256" key="1">
    <source>
        <dbReference type="SAM" id="MobiDB-lite"/>
    </source>
</evidence>
<dbReference type="EMBL" id="PYHR01000002">
    <property type="protein sequence ID" value="PWD50016.1"/>
    <property type="molecule type" value="Genomic_DNA"/>
</dbReference>
<sequence length="471" mass="48014">MFESVTLGGPGFLDEDPAAVRARLGLSAPDDGGAPTALIERLLQLSDYPDLRRLNDSELIELVAAHAALESWAAASQREAAAVLQSRHDRADTDRRRPGRVEITGSAADDLAMRLGISRGRAGRLVGEGQLFADVLNPVGSALAEGRIDPGKASAFADLLLEEPAPVCFAVCEQVLPEAPGLAHAALRRRIRDVIVQVDPRTAGERAAIAATRRRVEPVRLLPDGQASLRYVAPLPDVLAVFTMTEAAARAARADGDSRTLPQLRADALAAAALEVLAAGRIGGGSGGGGAFSGTSGAGGGAGSGGGVRGSGGGGTAPVAGPGAGATGAEAPLADAMRTVSPGAAPIGPGRSESHGFVPFSGATSLVTLALTARHLDPESDEAMCAADLVAWEVSPATPSADAAARDQEWTATDPDLAAGTAHPGIVSGEAFSAYEAPTTCRPGVDVPELLGFGPSLPRRREPWSRRHLRS</sequence>